<gene>
    <name evidence="2" type="ORF">ACFFX0_02945</name>
</gene>
<accession>A0ABV5FU58</accession>
<dbReference type="Proteomes" id="UP001589575">
    <property type="component" value="Unassembled WGS sequence"/>
</dbReference>
<evidence type="ECO:0000313" key="2">
    <source>
        <dbReference type="EMBL" id="MFB9070201.1"/>
    </source>
</evidence>
<feature type="compositionally biased region" description="Gly residues" evidence="1">
    <location>
        <begin position="28"/>
        <end position="47"/>
    </location>
</feature>
<sequence length="47" mass="4429">MYPESQSWTKGGGVAVARPHTGGSRHVGIGGADGQPGGPGGGGLRGG</sequence>
<feature type="region of interest" description="Disordered" evidence="1">
    <location>
        <begin position="1"/>
        <end position="47"/>
    </location>
</feature>
<name>A0ABV5FU58_9MICC</name>
<keyword evidence="3" id="KW-1185">Reference proteome</keyword>
<dbReference type="EMBL" id="JBHMFI010000001">
    <property type="protein sequence ID" value="MFB9070201.1"/>
    <property type="molecule type" value="Genomic_DNA"/>
</dbReference>
<reference evidence="2 3" key="1">
    <citation type="submission" date="2024-09" db="EMBL/GenBank/DDBJ databases">
        <authorList>
            <person name="Sun Q."/>
            <person name="Mori K."/>
        </authorList>
    </citation>
    <scope>NUCLEOTIDE SEQUENCE [LARGE SCALE GENOMIC DNA]</scope>
    <source>
        <strain evidence="2 3">CCM 7609</strain>
    </source>
</reference>
<organism evidence="2 3">
    <name type="scientific">Citricoccus parietis</name>
    <dbReference type="NCBI Taxonomy" id="592307"/>
    <lineage>
        <taxon>Bacteria</taxon>
        <taxon>Bacillati</taxon>
        <taxon>Actinomycetota</taxon>
        <taxon>Actinomycetes</taxon>
        <taxon>Micrococcales</taxon>
        <taxon>Micrococcaceae</taxon>
        <taxon>Citricoccus</taxon>
    </lineage>
</organism>
<evidence type="ECO:0000313" key="3">
    <source>
        <dbReference type="Proteomes" id="UP001589575"/>
    </source>
</evidence>
<proteinExistence type="predicted"/>
<protein>
    <submittedName>
        <fullName evidence="2">Uncharacterized protein</fullName>
    </submittedName>
</protein>
<comment type="caution">
    <text evidence="2">The sequence shown here is derived from an EMBL/GenBank/DDBJ whole genome shotgun (WGS) entry which is preliminary data.</text>
</comment>
<evidence type="ECO:0000256" key="1">
    <source>
        <dbReference type="SAM" id="MobiDB-lite"/>
    </source>
</evidence>